<reference evidence="13" key="1">
    <citation type="submission" date="2019-06" db="EMBL/GenBank/DDBJ databases">
        <title>Draft genome sequence of the griseofulvin-producing fungus Xylaria cubensis strain G536.</title>
        <authorList>
            <person name="Mead M.E."/>
            <person name="Raja H.A."/>
            <person name="Steenwyk J.L."/>
            <person name="Knowles S.L."/>
            <person name="Oberlies N.H."/>
            <person name="Rokas A."/>
        </authorList>
    </citation>
    <scope>NUCLEOTIDE SEQUENCE [LARGE SCALE GENOMIC DNA]</scope>
    <source>
        <strain evidence="13">G536</strain>
    </source>
</reference>
<keyword evidence="4" id="KW-0234">DNA repair</keyword>
<dbReference type="STRING" id="2512241.A0A553I213"/>
<dbReference type="GO" id="GO:0032807">
    <property type="term" value="C:DNA ligase IV complex"/>
    <property type="evidence" value="ECO:0007669"/>
    <property type="project" value="TreeGrafter"/>
</dbReference>
<dbReference type="OrthoDB" id="2155935at2759"/>
<name>A0A553I213_9PEZI</name>
<keyword evidence="5" id="KW-0539">Nucleus</keyword>
<feature type="compositionally biased region" description="Polar residues" evidence="9">
    <location>
        <begin position="358"/>
        <end position="369"/>
    </location>
</feature>
<feature type="compositionally biased region" description="Polar residues" evidence="9">
    <location>
        <begin position="468"/>
        <end position="485"/>
    </location>
</feature>
<keyword evidence="8" id="KW-0175">Coiled coil</keyword>
<evidence type="ECO:0000256" key="8">
    <source>
        <dbReference type="SAM" id="Coils"/>
    </source>
</evidence>
<dbReference type="InterPro" id="IPR015381">
    <property type="entry name" value="XLF-like_N"/>
</dbReference>
<evidence type="ECO:0000256" key="9">
    <source>
        <dbReference type="SAM" id="MobiDB-lite"/>
    </source>
</evidence>
<accession>A0A553I213</accession>
<feature type="compositionally biased region" description="Low complexity" evidence="9">
    <location>
        <begin position="436"/>
        <end position="451"/>
    </location>
</feature>
<feature type="compositionally biased region" description="Polar residues" evidence="9">
    <location>
        <begin position="308"/>
        <end position="325"/>
    </location>
</feature>
<dbReference type="GO" id="GO:0006303">
    <property type="term" value="P:double-strand break repair via nonhomologous end joining"/>
    <property type="evidence" value="ECO:0007669"/>
    <property type="project" value="TreeGrafter"/>
</dbReference>
<proteinExistence type="inferred from homology"/>
<feature type="coiled-coil region" evidence="8">
    <location>
        <begin position="148"/>
        <end position="178"/>
    </location>
</feature>
<evidence type="ECO:0000313" key="12">
    <source>
        <dbReference type="EMBL" id="TRX94241.1"/>
    </source>
</evidence>
<feature type="region of interest" description="Disordered" evidence="9">
    <location>
        <begin position="305"/>
        <end position="557"/>
    </location>
</feature>
<sequence>MESPCKWYPLPVFAQLPALLVSAYFNNDDLSYTIHVTDLANIWVEKLNKRGILLRSLQEETTIDLGDNDPRQWAMFMSKLKTAVDPTSSDHHLTSIGIAAGDQSKNQDGLTLRTVCELPKPLNEFIWHFHLVKGQPASLAPEFVLPLIQEQYVQRREAEDLIRRLKEKDALIKKLRDKLKAMNIPLESIFSSFSSKHAAARVANEDKIKGLTPFNQDIWRLEQSIESPQDVSSLLSSVFSDSGLSYKTGLDSGASDMLNNWWQQLGADFRAAAKPESSTTRHELPEQVSDNDISLEHIDDQAFEARVSPTSSPLQSPTNVKSTGGETKHETAESNESGLSDNDAKQSQTSIRPKIGTIGNSKTSSQRSIIQPPDDDNTASETEGESQFAPPKRTTQSTTRLGMIGRSKKSPQPMEAVTEKAKKKSMVEVDDETATESDSSSDSPQSPKVSPTTPRKGALGRIGGKSKATASSPETPQEPAPSTSGDPVPSKKTDVPKIGALGSKSHAESKRAHPDTPPEPEESESNSQRALRRREDLARNQNSETTPPVKKKKTRKF</sequence>
<dbReference type="GO" id="GO:0045027">
    <property type="term" value="F:DNA end binding"/>
    <property type="evidence" value="ECO:0007669"/>
    <property type="project" value="TreeGrafter"/>
</dbReference>
<dbReference type="InterPro" id="IPR052287">
    <property type="entry name" value="NHEJ_factor"/>
</dbReference>
<dbReference type="PANTHER" id="PTHR32235:SF1">
    <property type="entry name" value="NON-HOMOLOGOUS END-JOINING FACTOR 1"/>
    <property type="match status" value="1"/>
</dbReference>
<protein>
    <recommendedName>
        <fullName evidence="7">Non-homologous end-joining factor 1</fullName>
    </recommendedName>
</protein>
<dbReference type="AlphaFoldDB" id="A0A553I213"/>
<evidence type="ECO:0000259" key="11">
    <source>
        <dbReference type="Pfam" id="PF21928"/>
    </source>
</evidence>
<evidence type="ECO:0000256" key="6">
    <source>
        <dbReference type="ARBA" id="ARBA00025747"/>
    </source>
</evidence>
<feature type="compositionally biased region" description="Basic and acidic residues" evidence="9">
    <location>
        <begin position="505"/>
        <end position="516"/>
    </location>
</feature>
<feature type="compositionally biased region" description="Polar residues" evidence="9">
    <location>
        <begin position="334"/>
        <end position="351"/>
    </location>
</feature>
<keyword evidence="3" id="KW-0238">DNA-binding</keyword>
<evidence type="ECO:0000256" key="5">
    <source>
        <dbReference type="ARBA" id="ARBA00023242"/>
    </source>
</evidence>
<feature type="domain" description="XLF-like coiled-coil region" evidence="11">
    <location>
        <begin position="136"/>
        <end position="187"/>
    </location>
</feature>
<evidence type="ECO:0000256" key="2">
    <source>
        <dbReference type="ARBA" id="ARBA00022763"/>
    </source>
</evidence>
<gene>
    <name evidence="12" type="ORF">FHL15_005009</name>
</gene>
<organism evidence="12 13">
    <name type="scientific">Xylaria flabelliformis</name>
    <dbReference type="NCBI Taxonomy" id="2512241"/>
    <lineage>
        <taxon>Eukaryota</taxon>
        <taxon>Fungi</taxon>
        <taxon>Dikarya</taxon>
        <taxon>Ascomycota</taxon>
        <taxon>Pezizomycotina</taxon>
        <taxon>Sordariomycetes</taxon>
        <taxon>Xylariomycetidae</taxon>
        <taxon>Xylariales</taxon>
        <taxon>Xylariaceae</taxon>
        <taxon>Xylaria</taxon>
    </lineage>
</organism>
<dbReference type="InterPro" id="IPR053829">
    <property type="entry name" value="XLF-like_CC"/>
</dbReference>
<keyword evidence="13" id="KW-1185">Reference proteome</keyword>
<evidence type="ECO:0000256" key="1">
    <source>
        <dbReference type="ARBA" id="ARBA00004123"/>
    </source>
</evidence>
<evidence type="ECO:0000256" key="4">
    <source>
        <dbReference type="ARBA" id="ARBA00023204"/>
    </source>
</evidence>
<dbReference type="PANTHER" id="PTHR32235">
    <property type="entry name" value="NON-HOMOLOGOUS END-JOINING FACTOR 1"/>
    <property type="match status" value="1"/>
</dbReference>
<dbReference type="Pfam" id="PF09302">
    <property type="entry name" value="XLF"/>
    <property type="match status" value="1"/>
</dbReference>
<feature type="compositionally biased region" description="Acidic residues" evidence="9">
    <location>
        <begin position="373"/>
        <end position="384"/>
    </location>
</feature>
<keyword evidence="2" id="KW-0227">DNA damage</keyword>
<dbReference type="Gene3D" id="2.170.210.10">
    <property type="entry name" value="DNA double-strand break repair and VJ recombination XRCC4, N-terminal"/>
    <property type="match status" value="1"/>
</dbReference>
<evidence type="ECO:0000313" key="13">
    <source>
        <dbReference type="Proteomes" id="UP000319160"/>
    </source>
</evidence>
<feature type="domain" description="XLF-like N-terminal" evidence="10">
    <location>
        <begin position="6"/>
        <end position="132"/>
    </location>
</feature>
<dbReference type="InterPro" id="IPR038051">
    <property type="entry name" value="XRCC4-like_N_sf"/>
</dbReference>
<dbReference type="EMBL" id="VFLP01000024">
    <property type="protein sequence ID" value="TRX94241.1"/>
    <property type="molecule type" value="Genomic_DNA"/>
</dbReference>
<feature type="region of interest" description="Disordered" evidence="9">
    <location>
        <begin position="272"/>
        <end position="292"/>
    </location>
</feature>
<dbReference type="CDD" id="cd22285">
    <property type="entry name" value="HD_XLF_N"/>
    <property type="match status" value="1"/>
</dbReference>
<comment type="caution">
    <text evidence="12">The sequence shown here is derived from an EMBL/GenBank/DDBJ whole genome shotgun (WGS) entry which is preliminary data.</text>
</comment>
<dbReference type="Proteomes" id="UP000319160">
    <property type="component" value="Unassembled WGS sequence"/>
</dbReference>
<evidence type="ECO:0000256" key="7">
    <source>
        <dbReference type="ARBA" id="ARBA00044529"/>
    </source>
</evidence>
<evidence type="ECO:0000256" key="3">
    <source>
        <dbReference type="ARBA" id="ARBA00023125"/>
    </source>
</evidence>
<comment type="subcellular location">
    <subcellularLocation>
        <location evidence="1">Nucleus</location>
    </subcellularLocation>
</comment>
<comment type="similarity">
    <text evidence="6">Belongs to the XRCC4-XLF family. XLF subfamily.</text>
</comment>
<evidence type="ECO:0000259" key="10">
    <source>
        <dbReference type="Pfam" id="PF09302"/>
    </source>
</evidence>
<dbReference type="Pfam" id="PF21928">
    <property type="entry name" value="XLF_CC"/>
    <property type="match status" value="1"/>
</dbReference>